<evidence type="ECO:0000313" key="6">
    <source>
        <dbReference type="Proteomes" id="UP000321518"/>
    </source>
</evidence>
<keyword evidence="1 3" id="KW-0853">WD repeat</keyword>
<dbReference type="EMBL" id="BJWK01000010">
    <property type="protein sequence ID" value="GEM10304.1"/>
    <property type="molecule type" value="Genomic_DNA"/>
</dbReference>
<feature type="region of interest" description="Disordered" evidence="4">
    <location>
        <begin position="681"/>
        <end position="701"/>
    </location>
</feature>
<dbReference type="GO" id="GO:0080008">
    <property type="term" value="C:Cul4-RING E3 ubiquitin ligase complex"/>
    <property type="evidence" value="ECO:0007669"/>
    <property type="project" value="TreeGrafter"/>
</dbReference>
<evidence type="ECO:0000256" key="1">
    <source>
        <dbReference type="ARBA" id="ARBA00022574"/>
    </source>
</evidence>
<feature type="compositionally biased region" description="Basic and acidic residues" evidence="4">
    <location>
        <begin position="459"/>
        <end position="481"/>
    </location>
</feature>
<feature type="repeat" description="WD" evidence="3">
    <location>
        <begin position="108"/>
        <end position="143"/>
    </location>
</feature>
<evidence type="ECO:0000256" key="2">
    <source>
        <dbReference type="ARBA" id="ARBA00022737"/>
    </source>
</evidence>
<feature type="compositionally biased region" description="Acidic residues" evidence="4">
    <location>
        <begin position="681"/>
        <end position="690"/>
    </location>
</feature>
<feature type="region of interest" description="Disordered" evidence="4">
    <location>
        <begin position="345"/>
        <end position="539"/>
    </location>
</feature>
<dbReference type="Proteomes" id="UP000321518">
    <property type="component" value="Unassembled WGS sequence"/>
</dbReference>
<accession>A0A511KLF0</accession>
<name>A0A511KLF0_RHOTO</name>
<dbReference type="SMART" id="SM00320">
    <property type="entry name" value="WD40"/>
    <property type="match status" value="5"/>
</dbReference>
<comment type="caution">
    <text evidence="5">The sequence shown here is derived from an EMBL/GenBank/DDBJ whole genome shotgun (WGS) entry which is preliminary data.</text>
</comment>
<gene>
    <name evidence="5" type="ORF">Rt10032_c10g4321</name>
</gene>
<evidence type="ECO:0000313" key="5">
    <source>
        <dbReference type="EMBL" id="GEM10304.1"/>
    </source>
</evidence>
<feature type="compositionally biased region" description="Acidic residues" evidence="4">
    <location>
        <begin position="444"/>
        <end position="453"/>
    </location>
</feature>
<sequence length="720" mass="78302">MLPGATRTSSSPFLDLTSLPLYPPHRPSLLSTVTYPSLVASPAWQNRFDLLQVLGEKDQHGGGWGARGHTVDRDAICIWSPGVEDALRDDGSKVMSPGLGFGLSEVIDTGHGANIFSVKFAPGMSNRLFSCAGDSTVRVFDLSLATNPQLSSVTIRPPASSGHRPWTHHEDATACTRIFRCHFDRVKRVANEASPEVFLTCSEDGTVRQHDLREHHTCRTSRMQAPDEVDCPPPLASYPNLSLYSLTISKLRPHLFVVAGTSPYAYLHDRRMLRTPMLRDWGIVPPSDPSSSSLTQCVRRFGVPHPSTPHKGEISHHIVAAKLSPDSPRDLLLSYSTAGIYLFDTDGETYERPPPPPPQSKHSKGKQRAEDDSDEREDQTKAEDATGTPVEETPSSAAESPTSTSPHLFGAYEHKRSAKKRSVARSAGSSTGGLPHKRARDEGSEGVDDEEEGAGTAGESHERGDGEVGEEALHGEGHADEGANENEDSGDQEELMEDSDGEQEAEIEDGGSGEDDEDGEDGDEEEDDFLPRGRGRQYHADVPMVAPRQSYTGHANTQASTVKDVNFLNRHTVISGSDDGNFFTWDRETGEVLGIWKGDDSVVNVMTPSPTLPIVAISGIEETVKLFGPTADLAAAVKANLAKDYERIKARNARGETGTSFPRIAPRDFLAMLFANAQDVGDEAEGEEEGERMHPPRRPMRRIRIVRGNPDDPAADCAVM</sequence>
<dbReference type="GO" id="GO:0045717">
    <property type="term" value="P:negative regulation of fatty acid biosynthetic process"/>
    <property type="evidence" value="ECO:0007669"/>
    <property type="project" value="TreeGrafter"/>
</dbReference>
<dbReference type="PANTHER" id="PTHR15574">
    <property type="entry name" value="WD REPEAT DOMAIN-CONTAINING FAMILY"/>
    <property type="match status" value="1"/>
</dbReference>
<organism evidence="5 6">
    <name type="scientific">Rhodotorula toruloides</name>
    <name type="common">Yeast</name>
    <name type="synonym">Rhodosporidium toruloides</name>
    <dbReference type="NCBI Taxonomy" id="5286"/>
    <lineage>
        <taxon>Eukaryota</taxon>
        <taxon>Fungi</taxon>
        <taxon>Dikarya</taxon>
        <taxon>Basidiomycota</taxon>
        <taxon>Pucciniomycotina</taxon>
        <taxon>Microbotryomycetes</taxon>
        <taxon>Sporidiobolales</taxon>
        <taxon>Sporidiobolaceae</taxon>
        <taxon>Rhodotorula</taxon>
    </lineage>
</organism>
<dbReference type="Pfam" id="PF00400">
    <property type="entry name" value="WD40"/>
    <property type="match status" value="3"/>
</dbReference>
<reference evidence="5 6" key="1">
    <citation type="submission" date="2019-07" db="EMBL/GenBank/DDBJ databases">
        <title>Rhodotorula toruloides NBRC10032 genome sequencing.</title>
        <authorList>
            <person name="Shida Y."/>
            <person name="Takaku H."/>
            <person name="Ogasawara W."/>
            <person name="Mori K."/>
        </authorList>
    </citation>
    <scope>NUCLEOTIDE SEQUENCE [LARGE SCALE GENOMIC DNA]</scope>
    <source>
        <strain evidence="5 6">NBRC10032</strain>
    </source>
</reference>
<dbReference type="OrthoDB" id="2414538at2759"/>
<feature type="compositionally biased region" description="Low complexity" evidence="4">
    <location>
        <begin position="391"/>
        <end position="406"/>
    </location>
</feature>
<dbReference type="PANTHER" id="PTHR15574:SF40">
    <property type="entry name" value="WD AND TETRATRICOPEPTIDE REPEATS PROTEIN 1"/>
    <property type="match status" value="1"/>
</dbReference>
<dbReference type="SUPFAM" id="SSF50978">
    <property type="entry name" value="WD40 repeat-like"/>
    <property type="match status" value="1"/>
</dbReference>
<proteinExistence type="predicted"/>
<dbReference type="InterPro" id="IPR001680">
    <property type="entry name" value="WD40_rpt"/>
</dbReference>
<dbReference type="PROSITE" id="PS50082">
    <property type="entry name" value="WD_REPEATS_2"/>
    <property type="match status" value="1"/>
</dbReference>
<dbReference type="InterPro" id="IPR045151">
    <property type="entry name" value="DCAF8"/>
</dbReference>
<keyword evidence="2" id="KW-0677">Repeat</keyword>
<dbReference type="GO" id="GO:0005737">
    <property type="term" value="C:cytoplasm"/>
    <property type="evidence" value="ECO:0007669"/>
    <property type="project" value="TreeGrafter"/>
</dbReference>
<dbReference type="InterPro" id="IPR015943">
    <property type="entry name" value="WD40/YVTN_repeat-like_dom_sf"/>
</dbReference>
<feature type="compositionally biased region" description="Acidic residues" evidence="4">
    <location>
        <begin position="482"/>
        <end position="528"/>
    </location>
</feature>
<evidence type="ECO:0000256" key="4">
    <source>
        <dbReference type="SAM" id="MobiDB-lite"/>
    </source>
</evidence>
<dbReference type="InterPro" id="IPR036322">
    <property type="entry name" value="WD40_repeat_dom_sf"/>
</dbReference>
<dbReference type="AlphaFoldDB" id="A0A511KLF0"/>
<evidence type="ECO:0000256" key="3">
    <source>
        <dbReference type="PROSITE-ProRule" id="PRU00221"/>
    </source>
</evidence>
<protein>
    <submittedName>
        <fullName evidence="5">WD repeat protein</fullName>
    </submittedName>
</protein>
<dbReference type="Gene3D" id="2.130.10.10">
    <property type="entry name" value="YVTN repeat-like/Quinoprotein amine dehydrogenase"/>
    <property type="match status" value="2"/>
</dbReference>